<sequence>MTPLDLSECGARVAFAAWCVTTTNRVVTSAVRAGRVATGYRSERDDMPIRSRPTARTAAAAAMCLTSLTVLCAAPARGTSGAAITRPEPAAREDGPRTSPQAAPSPGQTTGEPTPVSPKPATHTVAPGDTLWDIARQTLGDALRWDGVYTLNREAIEDEAHRHGRASSDRGHWIFPGTVLALPQPPKAQARPSSRFVPAPCPTTSEELREARCGFLVVPENRAHPNGRTLRLAVAMVPSTSPRPRPDPIVFFAGGPGADAIGDIPLLTEAGLNHDRDLVVMSQRGTLSSPPALTCPEIDRFYQQRVHLRYDAPSTGRRYVQAAAQCRERLTGQGVDLAAYNTMESAADVADLRRALGVQRWNVFSHSYGTDLALTYMRMFPEGIRSVSLDGVVPPSVATPGWTWSSVKEALDNILSACADQPSCRQRYPDLGATFTRLVRELEARPVTTNVTVPEVGTVKVVLDGGALLNWMVRASHEAAIFPSAVDELAHGRPQRIAEQWAATRLPGTEGVFAHGLSLSVWCSEWVSYETPREQLAHGLRAFPGFPHSVLAQPPQLAFLRQGCQAWDVPKAPASIRAVTRSSIPTLALSGSFDAQTGAQWGRYAAGTLSHSTVVTLPGVAHGAYLNRCGAQVITSFYDDPDTPDTGCVAAMKPKPFAIGPAGVGTRG</sequence>
<dbReference type="EMBL" id="VJZE01000502">
    <property type="protein sequence ID" value="MPY45738.1"/>
    <property type="molecule type" value="Genomic_DNA"/>
</dbReference>
<protein>
    <submittedName>
        <fullName evidence="3">Alpha/beta fold hydrolase</fullName>
    </submittedName>
</protein>
<dbReference type="InterPro" id="IPR018392">
    <property type="entry name" value="LysM"/>
</dbReference>
<gene>
    <name evidence="3" type="ORF">FNH04_39300</name>
</gene>
<dbReference type="PANTHER" id="PTHR34700:SF4">
    <property type="entry name" value="PHAGE-LIKE ELEMENT PBSX PROTEIN XKDP"/>
    <property type="match status" value="1"/>
</dbReference>
<evidence type="ECO:0000259" key="2">
    <source>
        <dbReference type="Pfam" id="PF00561"/>
    </source>
</evidence>
<comment type="caution">
    <text evidence="3">The sequence shown here is derived from an EMBL/GenBank/DDBJ whole genome shotgun (WGS) entry which is preliminary data.</text>
</comment>
<organism evidence="3 4">
    <name type="scientific">Streptomyces phyllanthi</name>
    <dbReference type="NCBI Taxonomy" id="1803180"/>
    <lineage>
        <taxon>Bacteria</taxon>
        <taxon>Bacillati</taxon>
        <taxon>Actinomycetota</taxon>
        <taxon>Actinomycetes</taxon>
        <taxon>Kitasatosporales</taxon>
        <taxon>Streptomycetaceae</taxon>
        <taxon>Streptomyces</taxon>
    </lineage>
</organism>
<dbReference type="InterPro" id="IPR036779">
    <property type="entry name" value="LysM_dom_sf"/>
</dbReference>
<dbReference type="Gene3D" id="3.40.50.1820">
    <property type="entry name" value="alpha/beta hydrolase"/>
    <property type="match status" value="1"/>
</dbReference>
<dbReference type="InterPro" id="IPR052196">
    <property type="entry name" value="Bact_Kbp"/>
</dbReference>
<dbReference type="Proteomes" id="UP000326979">
    <property type="component" value="Unassembled WGS sequence"/>
</dbReference>
<evidence type="ECO:0000256" key="1">
    <source>
        <dbReference type="SAM" id="MobiDB-lite"/>
    </source>
</evidence>
<dbReference type="AlphaFoldDB" id="A0A5N8WGW5"/>
<name>A0A5N8WGW5_9ACTN</name>
<feature type="region of interest" description="Disordered" evidence="1">
    <location>
        <begin position="80"/>
        <end position="127"/>
    </location>
</feature>
<proteinExistence type="predicted"/>
<dbReference type="GO" id="GO:0016787">
    <property type="term" value="F:hydrolase activity"/>
    <property type="evidence" value="ECO:0007669"/>
    <property type="project" value="UniProtKB-KW"/>
</dbReference>
<feature type="domain" description="AB hydrolase-1" evidence="2">
    <location>
        <begin position="248"/>
        <end position="626"/>
    </location>
</feature>
<dbReference type="InterPro" id="IPR029058">
    <property type="entry name" value="AB_hydrolase_fold"/>
</dbReference>
<dbReference type="CDD" id="cd00118">
    <property type="entry name" value="LysM"/>
    <property type="match status" value="1"/>
</dbReference>
<reference evidence="3 4" key="1">
    <citation type="submission" date="2019-07" db="EMBL/GenBank/DDBJ databases">
        <title>New species of Amycolatopsis and Streptomyces.</title>
        <authorList>
            <person name="Duangmal K."/>
            <person name="Teo W.F.A."/>
            <person name="Lipun K."/>
        </authorList>
    </citation>
    <scope>NUCLEOTIDE SEQUENCE [LARGE SCALE GENOMIC DNA]</scope>
    <source>
        <strain evidence="3 4">TISTR 2346</strain>
    </source>
</reference>
<dbReference type="Pfam" id="PF00561">
    <property type="entry name" value="Abhydrolase_1"/>
    <property type="match status" value="1"/>
</dbReference>
<dbReference type="Gene3D" id="3.10.350.10">
    <property type="entry name" value="LysM domain"/>
    <property type="match status" value="1"/>
</dbReference>
<dbReference type="PANTHER" id="PTHR34700">
    <property type="entry name" value="POTASSIUM BINDING PROTEIN KBP"/>
    <property type="match status" value="1"/>
</dbReference>
<evidence type="ECO:0000313" key="3">
    <source>
        <dbReference type="EMBL" id="MPY45738.1"/>
    </source>
</evidence>
<dbReference type="OrthoDB" id="9796770at2"/>
<dbReference type="SUPFAM" id="SSF53474">
    <property type="entry name" value="alpha/beta-Hydrolases"/>
    <property type="match status" value="1"/>
</dbReference>
<evidence type="ECO:0000313" key="4">
    <source>
        <dbReference type="Proteomes" id="UP000326979"/>
    </source>
</evidence>
<feature type="compositionally biased region" description="Polar residues" evidence="1">
    <location>
        <begin position="98"/>
        <end position="112"/>
    </location>
</feature>
<keyword evidence="3" id="KW-0378">Hydrolase</keyword>
<keyword evidence="4" id="KW-1185">Reference proteome</keyword>
<accession>A0A5N8WGW5</accession>
<dbReference type="InterPro" id="IPR000073">
    <property type="entry name" value="AB_hydrolase_1"/>
</dbReference>